<evidence type="ECO:0000313" key="2">
    <source>
        <dbReference type="Proteomes" id="UP000800200"/>
    </source>
</evidence>
<gene>
    <name evidence="1" type="ORF">K469DRAFT_62197</name>
</gene>
<organism evidence="1 2">
    <name type="scientific">Zopfia rhizophila CBS 207.26</name>
    <dbReference type="NCBI Taxonomy" id="1314779"/>
    <lineage>
        <taxon>Eukaryota</taxon>
        <taxon>Fungi</taxon>
        <taxon>Dikarya</taxon>
        <taxon>Ascomycota</taxon>
        <taxon>Pezizomycotina</taxon>
        <taxon>Dothideomycetes</taxon>
        <taxon>Dothideomycetes incertae sedis</taxon>
        <taxon>Zopfiaceae</taxon>
        <taxon>Zopfia</taxon>
    </lineage>
</organism>
<dbReference type="EMBL" id="ML994621">
    <property type="protein sequence ID" value="KAF2189265.1"/>
    <property type="molecule type" value="Genomic_DNA"/>
</dbReference>
<dbReference type="Proteomes" id="UP000800200">
    <property type="component" value="Unassembled WGS sequence"/>
</dbReference>
<evidence type="ECO:0000313" key="1">
    <source>
        <dbReference type="EMBL" id="KAF2189265.1"/>
    </source>
</evidence>
<protein>
    <submittedName>
        <fullName evidence="1">Uncharacterized protein</fullName>
    </submittedName>
</protein>
<name>A0A6A6EDZ0_9PEZI</name>
<dbReference type="AlphaFoldDB" id="A0A6A6EDZ0"/>
<proteinExistence type="predicted"/>
<keyword evidence="2" id="KW-1185">Reference proteome</keyword>
<reference evidence="1" key="1">
    <citation type="journal article" date="2020" name="Stud. Mycol.">
        <title>101 Dothideomycetes genomes: a test case for predicting lifestyles and emergence of pathogens.</title>
        <authorList>
            <person name="Haridas S."/>
            <person name="Albert R."/>
            <person name="Binder M."/>
            <person name="Bloem J."/>
            <person name="Labutti K."/>
            <person name="Salamov A."/>
            <person name="Andreopoulos B."/>
            <person name="Baker S."/>
            <person name="Barry K."/>
            <person name="Bills G."/>
            <person name="Bluhm B."/>
            <person name="Cannon C."/>
            <person name="Castanera R."/>
            <person name="Culley D."/>
            <person name="Daum C."/>
            <person name="Ezra D."/>
            <person name="Gonzalez J."/>
            <person name="Henrissat B."/>
            <person name="Kuo A."/>
            <person name="Liang C."/>
            <person name="Lipzen A."/>
            <person name="Lutzoni F."/>
            <person name="Magnuson J."/>
            <person name="Mondo S."/>
            <person name="Nolan M."/>
            <person name="Ohm R."/>
            <person name="Pangilinan J."/>
            <person name="Park H.-J."/>
            <person name="Ramirez L."/>
            <person name="Alfaro M."/>
            <person name="Sun H."/>
            <person name="Tritt A."/>
            <person name="Yoshinaga Y."/>
            <person name="Zwiers L.-H."/>
            <person name="Turgeon B."/>
            <person name="Goodwin S."/>
            <person name="Spatafora J."/>
            <person name="Crous P."/>
            <person name="Grigoriev I."/>
        </authorList>
    </citation>
    <scope>NUCLEOTIDE SEQUENCE</scope>
    <source>
        <strain evidence="1">CBS 207.26</strain>
    </source>
</reference>
<sequence length="134" mass="14914">MIGLYAARCARLAVAVAVAVRTFRRFGTRKEAEAGFRSQFVQLEESYGENSISRIDNRAIAIAIIRIFVKILKANVAVLTLFVRGHLNRRPLRKPPTSLASSSSSACVKLLTRVGGLCLTNISRPRSREEFQKH</sequence>
<accession>A0A6A6EDZ0</accession>